<protein>
    <submittedName>
        <fullName evidence="2">Uncharacterized protein</fullName>
    </submittedName>
</protein>
<proteinExistence type="predicted"/>
<feature type="compositionally biased region" description="Low complexity" evidence="1">
    <location>
        <begin position="116"/>
        <end position="129"/>
    </location>
</feature>
<organism evidence="2 3">
    <name type="scientific">Prorocentrum cordatum</name>
    <dbReference type="NCBI Taxonomy" id="2364126"/>
    <lineage>
        <taxon>Eukaryota</taxon>
        <taxon>Sar</taxon>
        <taxon>Alveolata</taxon>
        <taxon>Dinophyceae</taxon>
        <taxon>Prorocentrales</taxon>
        <taxon>Prorocentraceae</taxon>
        <taxon>Prorocentrum</taxon>
    </lineage>
</organism>
<feature type="non-terminal residue" evidence="2">
    <location>
        <position position="1"/>
    </location>
</feature>
<evidence type="ECO:0000313" key="3">
    <source>
        <dbReference type="Proteomes" id="UP001189429"/>
    </source>
</evidence>
<evidence type="ECO:0000256" key="1">
    <source>
        <dbReference type="SAM" id="MobiDB-lite"/>
    </source>
</evidence>
<reference evidence="2" key="1">
    <citation type="submission" date="2023-10" db="EMBL/GenBank/DDBJ databases">
        <authorList>
            <person name="Chen Y."/>
            <person name="Shah S."/>
            <person name="Dougan E. K."/>
            <person name="Thang M."/>
            <person name="Chan C."/>
        </authorList>
    </citation>
    <scope>NUCLEOTIDE SEQUENCE [LARGE SCALE GENOMIC DNA]</scope>
</reference>
<feature type="region of interest" description="Disordered" evidence="1">
    <location>
        <begin position="309"/>
        <end position="395"/>
    </location>
</feature>
<feature type="compositionally biased region" description="Low complexity" evidence="1">
    <location>
        <begin position="339"/>
        <end position="388"/>
    </location>
</feature>
<feature type="region of interest" description="Disordered" evidence="1">
    <location>
        <begin position="1"/>
        <end position="161"/>
    </location>
</feature>
<dbReference type="EMBL" id="CAUYUJ010022709">
    <property type="protein sequence ID" value="CAK0912172.1"/>
    <property type="molecule type" value="Genomic_DNA"/>
</dbReference>
<feature type="region of interest" description="Disordered" evidence="1">
    <location>
        <begin position="192"/>
        <end position="240"/>
    </location>
</feature>
<keyword evidence="3" id="KW-1185">Reference proteome</keyword>
<evidence type="ECO:0000313" key="2">
    <source>
        <dbReference type="EMBL" id="CAK0912172.1"/>
    </source>
</evidence>
<comment type="caution">
    <text evidence="2">The sequence shown here is derived from an EMBL/GenBank/DDBJ whole genome shotgun (WGS) entry which is preliminary data.</text>
</comment>
<dbReference type="Proteomes" id="UP001189429">
    <property type="component" value="Unassembled WGS sequence"/>
</dbReference>
<accession>A0ABN9YKR4</accession>
<feature type="compositionally biased region" description="Low complexity" evidence="1">
    <location>
        <begin position="68"/>
        <end position="90"/>
    </location>
</feature>
<sequence length="532" mass="52898">EALRTPRGGDAGAPEPGALGEPRGKRSCGWTPPRGPAGGPAQRKPGVGGQREARPQPREAPARRATDACAKGPAPAAAAAAAAAPAGAAARSPNQRWSAARRTPLGLRRGRVQPCARGTRAPPRGARGRAAPDWRRAQLSPERSPTPTPAPPRAVGRAGDCDCDAASPASYYSDSDSSEGAAARPAAWAALEAPGQARKAAAARPAAAAEPAALAPGAQEAAGEAPQGAPAATAAATGASTAAGLHEILRRAGVACSVELLGAGSRAAPDCWRLDSRAHSPSPSERDFRKSCDALGSARERTLRSLEARWADEREGAGDGPVASAPERAARGASGGPCPARARGQAGHGAARAPAVSAPRGGATPRPRAATRASSAPPAAAARATDAGAPGGGLARAPVASARGAARDVARGAGWAPAAEASRRVRKRLGQAAAGAAGGRRAAAAGADDGAGRLGEAAWGAALPNAAEARELAFEWLAQGRWAAARALARPQGVSTRRGKLGAVQQRLVVELAGLGDAALRRVVVPRQLSAA</sequence>
<name>A0ABN9YKR4_9DINO</name>
<gene>
    <name evidence="2" type="ORF">PCOR1329_LOCUS85788</name>
</gene>
<feature type="compositionally biased region" description="Basic and acidic residues" evidence="1">
    <location>
        <begin position="51"/>
        <end position="66"/>
    </location>
</feature>